<feature type="region of interest" description="Disordered" evidence="6">
    <location>
        <begin position="181"/>
        <end position="287"/>
    </location>
</feature>
<dbReference type="InterPro" id="IPR007237">
    <property type="entry name" value="CD20-like"/>
</dbReference>
<keyword evidence="3 7" id="KW-0812">Transmembrane</keyword>
<evidence type="ECO:0000256" key="5">
    <source>
        <dbReference type="ARBA" id="ARBA00023136"/>
    </source>
</evidence>
<evidence type="ECO:0000256" key="1">
    <source>
        <dbReference type="ARBA" id="ARBA00004141"/>
    </source>
</evidence>
<evidence type="ECO:0000256" key="4">
    <source>
        <dbReference type="ARBA" id="ARBA00022989"/>
    </source>
</evidence>
<evidence type="ECO:0000256" key="7">
    <source>
        <dbReference type="SAM" id="Phobius"/>
    </source>
</evidence>
<dbReference type="PANTHER" id="PTHR23320">
    <property type="entry name" value="MEMBRANE-SPANNING 4-DOMAINS SUBFAMILY A MS4A -RELATED"/>
    <property type="match status" value="1"/>
</dbReference>
<comment type="subcellular location">
    <subcellularLocation>
        <location evidence="1">Membrane</location>
        <topology evidence="1">Multi-pass membrane protein</topology>
    </subcellularLocation>
</comment>
<reference evidence="8" key="1">
    <citation type="submission" date="2021-01" db="EMBL/GenBank/DDBJ databases">
        <authorList>
            <person name="Zahm M."/>
            <person name="Roques C."/>
            <person name="Cabau C."/>
            <person name="Klopp C."/>
            <person name="Donnadieu C."/>
            <person name="Jouanno E."/>
            <person name="Lampietro C."/>
            <person name="Louis A."/>
            <person name="Herpin A."/>
            <person name="Echchiki A."/>
            <person name="Berthelot C."/>
            <person name="Parey E."/>
            <person name="Roest-Crollius H."/>
            <person name="Braasch I."/>
            <person name="Postlethwait J."/>
            <person name="Bobe J."/>
            <person name="Montfort J."/>
            <person name="Bouchez O."/>
            <person name="Begum T."/>
            <person name="Mejri S."/>
            <person name="Adams A."/>
            <person name="Chen W.-J."/>
            <person name="Guiguen Y."/>
        </authorList>
    </citation>
    <scope>NUCLEOTIDE SEQUENCE</scope>
    <source>
        <tissue evidence="8">Blood</tissue>
    </source>
</reference>
<evidence type="ECO:0000256" key="2">
    <source>
        <dbReference type="ARBA" id="ARBA00009565"/>
    </source>
</evidence>
<comment type="similarity">
    <text evidence="2">Belongs to the MS4A family.</text>
</comment>
<comment type="caution">
    <text evidence="8">The sequence shown here is derived from an EMBL/GenBank/DDBJ whole genome shotgun (WGS) entry which is preliminary data.</text>
</comment>
<dbReference type="Proteomes" id="UP000829720">
    <property type="component" value="Unassembled WGS sequence"/>
</dbReference>
<evidence type="ECO:0000313" key="8">
    <source>
        <dbReference type="EMBL" id="KAI1901435.1"/>
    </source>
</evidence>
<evidence type="ECO:0000256" key="3">
    <source>
        <dbReference type="ARBA" id="ARBA00022692"/>
    </source>
</evidence>
<evidence type="ECO:0000256" key="6">
    <source>
        <dbReference type="SAM" id="MobiDB-lite"/>
    </source>
</evidence>
<organism evidence="8 9">
    <name type="scientific">Albula goreensis</name>
    <dbReference type="NCBI Taxonomy" id="1534307"/>
    <lineage>
        <taxon>Eukaryota</taxon>
        <taxon>Metazoa</taxon>
        <taxon>Chordata</taxon>
        <taxon>Craniata</taxon>
        <taxon>Vertebrata</taxon>
        <taxon>Euteleostomi</taxon>
        <taxon>Actinopterygii</taxon>
        <taxon>Neopterygii</taxon>
        <taxon>Teleostei</taxon>
        <taxon>Albuliformes</taxon>
        <taxon>Albulidae</taxon>
        <taxon>Albula</taxon>
    </lineage>
</organism>
<feature type="transmembrane region" description="Helical" evidence="7">
    <location>
        <begin position="136"/>
        <end position="163"/>
    </location>
</feature>
<protein>
    <submittedName>
        <fullName evidence="8">Uncharacterized protein</fullName>
    </submittedName>
</protein>
<name>A0A8T3E476_9TELE</name>
<dbReference type="Pfam" id="PF04103">
    <property type="entry name" value="CD20"/>
    <property type="match status" value="1"/>
</dbReference>
<sequence>MGIDSEDPTPPESALSPKQVKAFLRGEPKTLGGVQIIIAALTLCMSATLIGQEIHFTGDVKVLFVVVVQLVLSGSAFVHAGRKPSLFWVKATLVLNLVSAAFATAALGLLSKHLPYQQDSYHCEHCRRLENATVRLIDGIVGTLVLFLVLELLICITAMLYGLSVLANGALQLAMGSQLVSRPQTQPAEPPPPPAEPQVTAGSQASSTPRIQVQAPPRPHPRLLSRLLPRPRPRPRPRLRPRLHLRWWSRPRPPDLPHPPASHRWSRWKRPTSPEGLHPPFGTAVFH</sequence>
<proteinExistence type="inferred from homology"/>
<dbReference type="EMBL" id="JAERUA010000003">
    <property type="protein sequence ID" value="KAI1901435.1"/>
    <property type="molecule type" value="Genomic_DNA"/>
</dbReference>
<dbReference type="AlphaFoldDB" id="A0A8T3E476"/>
<gene>
    <name evidence="8" type="ORF">AGOR_G00034410</name>
</gene>
<feature type="transmembrane region" description="Helical" evidence="7">
    <location>
        <begin position="87"/>
        <end position="110"/>
    </location>
</feature>
<feature type="transmembrane region" description="Helical" evidence="7">
    <location>
        <begin position="62"/>
        <end position="81"/>
    </location>
</feature>
<feature type="compositionally biased region" description="Polar residues" evidence="6">
    <location>
        <begin position="202"/>
        <end position="211"/>
    </location>
</feature>
<keyword evidence="9" id="KW-1185">Reference proteome</keyword>
<dbReference type="OrthoDB" id="8714947at2759"/>
<dbReference type="GO" id="GO:0016020">
    <property type="term" value="C:membrane"/>
    <property type="evidence" value="ECO:0007669"/>
    <property type="project" value="UniProtKB-SubCell"/>
</dbReference>
<accession>A0A8T3E476</accession>
<dbReference type="InterPro" id="IPR030417">
    <property type="entry name" value="MS4A"/>
</dbReference>
<feature type="compositionally biased region" description="Basic residues" evidence="6">
    <location>
        <begin position="219"/>
        <end position="249"/>
    </location>
</feature>
<feature type="transmembrane region" description="Helical" evidence="7">
    <location>
        <begin position="31"/>
        <end position="50"/>
    </location>
</feature>
<dbReference type="PANTHER" id="PTHR23320:SF128">
    <property type="entry name" value="MEMBRANE-SPANNING 4-DOMAINS SUBFAMILY A MEMBER 4A"/>
    <property type="match status" value="1"/>
</dbReference>
<evidence type="ECO:0000313" key="9">
    <source>
        <dbReference type="Proteomes" id="UP000829720"/>
    </source>
</evidence>
<keyword evidence="4 7" id="KW-1133">Transmembrane helix</keyword>
<keyword evidence="5 7" id="KW-0472">Membrane</keyword>